<reference evidence="3 4" key="1">
    <citation type="submission" date="2017-09" db="EMBL/GenBank/DDBJ databases">
        <authorList>
            <person name="Ehlers B."/>
            <person name="Leendertz F.H."/>
        </authorList>
    </citation>
    <scope>NUCLEOTIDE SEQUENCE [LARGE SCALE GENOMIC DNA]</scope>
    <source>
        <strain evidence="3 4">CGMCC 4.7095</strain>
    </source>
</reference>
<organism evidence="3 4">
    <name type="scientific">Streptomyces zhaozhouensis</name>
    <dbReference type="NCBI Taxonomy" id="1300267"/>
    <lineage>
        <taxon>Bacteria</taxon>
        <taxon>Bacillati</taxon>
        <taxon>Actinomycetota</taxon>
        <taxon>Actinomycetes</taxon>
        <taxon>Kitasatosporales</taxon>
        <taxon>Streptomycetaceae</taxon>
        <taxon>Streptomyces</taxon>
    </lineage>
</organism>
<feature type="region of interest" description="Disordered" evidence="1">
    <location>
        <begin position="1"/>
        <end position="21"/>
    </location>
</feature>
<feature type="region of interest" description="Disordered" evidence="1">
    <location>
        <begin position="281"/>
        <end position="324"/>
    </location>
</feature>
<feature type="compositionally biased region" description="Low complexity" evidence="1">
    <location>
        <begin position="285"/>
        <end position="294"/>
    </location>
</feature>
<dbReference type="Gene3D" id="1.20.120.330">
    <property type="entry name" value="Nucleotidyltransferases domain 2"/>
    <property type="match status" value="1"/>
</dbReference>
<feature type="compositionally biased region" description="Polar residues" evidence="1">
    <location>
        <begin position="299"/>
        <end position="324"/>
    </location>
</feature>
<evidence type="ECO:0000259" key="2">
    <source>
        <dbReference type="Pfam" id="PF21725"/>
    </source>
</evidence>
<dbReference type="AlphaFoldDB" id="A0A286DSY2"/>
<feature type="region of interest" description="Disordered" evidence="1">
    <location>
        <begin position="139"/>
        <end position="161"/>
    </location>
</feature>
<evidence type="ECO:0000256" key="1">
    <source>
        <dbReference type="SAM" id="MobiDB-lite"/>
    </source>
</evidence>
<evidence type="ECO:0000313" key="4">
    <source>
        <dbReference type="Proteomes" id="UP000219072"/>
    </source>
</evidence>
<feature type="compositionally biased region" description="Basic and acidic residues" evidence="1">
    <location>
        <begin position="139"/>
        <end position="148"/>
    </location>
</feature>
<gene>
    <name evidence="3" type="ORF">SAMN06297387_103366</name>
</gene>
<feature type="domain" description="Putative T7SS secretion signal" evidence="2">
    <location>
        <begin position="19"/>
        <end position="192"/>
    </location>
</feature>
<accession>A0A286DSY2</accession>
<dbReference type="SUPFAM" id="SSF158414">
    <property type="entry name" value="HP0062-like"/>
    <property type="match status" value="1"/>
</dbReference>
<protein>
    <recommendedName>
        <fullName evidence="2">Putative T7SS secretion signal domain-containing protein</fullName>
    </recommendedName>
</protein>
<keyword evidence="4" id="KW-1185">Reference proteome</keyword>
<dbReference type="InterPro" id="IPR049082">
    <property type="entry name" value="T7SS_signal"/>
</dbReference>
<dbReference type="InterPro" id="IPR029013">
    <property type="entry name" value="HP0062-like_sf"/>
</dbReference>
<dbReference type="InterPro" id="IPR015797">
    <property type="entry name" value="NUDIX_hydrolase-like_dom_sf"/>
</dbReference>
<sequence>MARPSDWSPVDMDSDPTLGEPDEVRELARELQEFADDVGEALGKIRAMSSERAMLEWAGLSADTFRAEFDGVPGNLTKLEENHSLCAQALDGYWPQLQTAQGMADRALDRALSAQADLTSAHRALGDATDWVDRAGEEADRLQREGQRPHTQPPDEADVRAATRDQQAAQAAAGAAQTRVTDAEERLTAARQLALDARQMREEAAHALMVSGRRENGEHGWVLPHGRVGPGQCVIEAARDLLKQTTGHERAPTDVLAITPTTDDHGTLDGLVYVLDGGALPGPPTTATTRPKAPVGSRCASSTNPPRSTNTPSWPSDNTADSPC</sequence>
<dbReference type="RefSeq" id="WP_097230238.1">
    <property type="nucleotide sequence ID" value="NZ_OCNE01000003.1"/>
</dbReference>
<dbReference type="SUPFAM" id="SSF55811">
    <property type="entry name" value="Nudix"/>
    <property type="match status" value="1"/>
</dbReference>
<dbReference type="EMBL" id="OCNE01000003">
    <property type="protein sequence ID" value="SOD61758.1"/>
    <property type="molecule type" value="Genomic_DNA"/>
</dbReference>
<dbReference type="OrthoDB" id="3314917at2"/>
<proteinExistence type="predicted"/>
<name>A0A286DSY2_9ACTN</name>
<evidence type="ECO:0000313" key="3">
    <source>
        <dbReference type="EMBL" id="SOD61758.1"/>
    </source>
</evidence>
<dbReference type="Pfam" id="PF21725">
    <property type="entry name" value="T7SS_signal"/>
    <property type="match status" value="1"/>
</dbReference>
<dbReference type="Proteomes" id="UP000219072">
    <property type="component" value="Unassembled WGS sequence"/>
</dbReference>